<dbReference type="GO" id="GO:0043138">
    <property type="term" value="F:3'-5' DNA helicase activity"/>
    <property type="evidence" value="ECO:0007669"/>
    <property type="project" value="UniProtKB-UniRule"/>
</dbReference>
<keyword evidence="7 13" id="KW-0067">ATP-binding</keyword>
<dbReference type="Gene3D" id="1.10.274.50">
    <property type="match status" value="1"/>
</dbReference>
<evidence type="ECO:0000313" key="18">
    <source>
        <dbReference type="EMBL" id="GEN35756.1"/>
    </source>
</evidence>
<evidence type="ECO:0000256" key="4">
    <source>
        <dbReference type="ARBA" id="ARBA00022801"/>
    </source>
</evidence>
<evidence type="ECO:0000256" key="12">
    <source>
        <dbReference type="ARBA" id="ARBA00048988"/>
    </source>
</evidence>
<dbReference type="GO" id="GO:0033202">
    <property type="term" value="C:DNA helicase complex"/>
    <property type="evidence" value="ECO:0007669"/>
    <property type="project" value="TreeGrafter"/>
</dbReference>
<dbReference type="InterPro" id="IPR011604">
    <property type="entry name" value="PDDEXK-like_dom_sf"/>
</dbReference>
<keyword evidence="4 13" id="KW-0378">Hydrolase</keyword>
<dbReference type="CDD" id="cd18807">
    <property type="entry name" value="SF1_C_UvrD"/>
    <property type="match status" value="1"/>
</dbReference>
<reference evidence="18 19" key="1">
    <citation type="submission" date="2019-07" db="EMBL/GenBank/DDBJ databases">
        <title>Whole genome shotgun sequence of Aneurinibacillus danicus NBRC 102444.</title>
        <authorList>
            <person name="Hosoyama A."/>
            <person name="Uohara A."/>
            <person name="Ohji S."/>
            <person name="Ichikawa N."/>
        </authorList>
    </citation>
    <scope>NUCLEOTIDE SEQUENCE [LARGE SCALE GENOMIC DNA]</scope>
    <source>
        <strain evidence="18 19">NBRC 102444</strain>
    </source>
</reference>
<keyword evidence="1 13" id="KW-0540">Nuclease</keyword>
<evidence type="ECO:0000256" key="13">
    <source>
        <dbReference type="HAMAP-Rule" id="MF_01451"/>
    </source>
</evidence>
<dbReference type="PROSITE" id="PS51217">
    <property type="entry name" value="UVRD_HELICASE_CTER"/>
    <property type="match status" value="1"/>
</dbReference>
<gene>
    <name evidence="13 18" type="primary">addA</name>
    <name evidence="18" type="ORF">ADA01nite_32160</name>
</gene>
<feature type="compositionally biased region" description="Acidic residues" evidence="15">
    <location>
        <begin position="547"/>
        <end position="564"/>
    </location>
</feature>
<comment type="function">
    <text evidence="13">The heterodimer acts as both an ATP-dependent DNA helicase and an ATP-dependent, dual-direction single-stranded exonuclease. Recognizes the chi site generating a DNA molecule suitable for the initiation of homologous recombination. The AddA nuclease domain is required for chi fragment generation; this subunit has the helicase and 3' -&gt; 5' nuclease activities.</text>
</comment>
<evidence type="ECO:0000259" key="17">
    <source>
        <dbReference type="PROSITE" id="PS51217"/>
    </source>
</evidence>
<evidence type="ECO:0000256" key="11">
    <source>
        <dbReference type="ARBA" id="ARBA00034617"/>
    </source>
</evidence>
<evidence type="ECO:0000313" key="19">
    <source>
        <dbReference type="Proteomes" id="UP000321157"/>
    </source>
</evidence>
<dbReference type="OrthoDB" id="9810135at2"/>
<proteinExistence type="inferred from homology"/>
<keyword evidence="9 13" id="KW-0234">DNA repair</keyword>
<organism evidence="18 19">
    <name type="scientific">Aneurinibacillus danicus</name>
    <dbReference type="NCBI Taxonomy" id="267746"/>
    <lineage>
        <taxon>Bacteria</taxon>
        <taxon>Bacillati</taxon>
        <taxon>Bacillota</taxon>
        <taxon>Bacilli</taxon>
        <taxon>Bacillales</taxon>
        <taxon>Paenibacillaceae</taxon>
        <taxon>Aneurinibacillus group</taxon>
        <taxon>Aneurinibacillus</taxon>
    </lineage>
</organism>
<dbReference type="Proteomes" id="UP000321157">
    <property type="component" value="Unassembled WGS sequence"/>
</dbReference>
<feature type="binding site" evidence="14">
    <location>
        <begin position="31"/>
        <end position="38"/>
    </location>
    <ligand>
        <name>ATP</name>
        <dbReference type="ChEBI" id="CHEBI:30616"/>
    </ligand>
</feature>
<dbReference type="Pfam" id="PF13361">
    <property type="entry name" value="UvrD_C"/>
    <property type="match status" value="1"/>
</dbReference>
<name>A0A511VA20_9BACL</name>
<evidence type="ECO:0000256" key="6">
    <source>
        <dbReference type="ARBA" id="ARBA00022839"/>
    </source>
</evidence>
<evidence type="ECO:0000256" key="15">
    <source>
        <dbReference type="SAM" id="MobiDB-lite"/>
    </source>
</evidence>
<dbReference type="GO" id="GO:0008408">
    <property type="term" value="F:3'-5' exonuclease activity"/>
    <property type="evidence" value="ECO:0007669"/>
    <property type="project" value="UniProtKB-UniRule"/>
</dbReference>
<dbReference type="InterPro" id="IPR000212">
    <property type="entry name" value="DNA_helicase_UvrD/REP"/>
</dbReference>
<dbReference type="HAMAP" id="MF_01451">
    <property type="entry name" value="AddA"/>
    <property type="match status" value="1"/>
</dbReference>
<dbReference type="AlphaFoldDB" id="A0A511VA20"/>
<comment type="subunit">
    <text evidence="13">Heterodimer of AddA and AddB/RexB.</text>
</comment>
<dbReference type="PROSITE" id="PS51198">
    <property type="entry name" value="UVRD_HELICASE_ATP_BIND"/>
    <property type="match status" value="1"/>
</dbReference>
<dbReference type="InterPro" id="IPR027417">
    <property type="entry name" value="P-loop_NTPase"/>
</dbReference>
<sequence length="1279" mass="145912">MRTLEKPVDSTWTDEQWDAIASRGSNVLVAAAAGSGKTAVLVERIIRRITDEHHPLSVDNLLVVTFTNAAAAEMRHRIGAALEKAAAAQPSSYLRRQLTLLNRASITTLHSFCMEVLQRYYYLIGIDPSFRIADGMEAQMLRQEAIDRLFEEEYEKDGNNPLFFRLVDSYTDDRGDEALQYLVLKLYDFARSHPWPEHWLDEMARMYKVENLEAFYELPWFTHLKNDVRLELNGALELLRRGAEVAQMNGGPTPYLTNFQEDTALIETLLTQCDGTWDALYETFQNAKFGKLKPCKKNETDEVLATRAKQLRERVKKVVETLKEEMFAVPPRAYFEFTREMAPLIDKLIELVRRFGERYSVLKQEKGLVDFSDLEHYCLRILLHEDATPDRLLPSAAALEYRTQFGEVLVDEYQDTNEVQETIVSLVTKDGEANGNLFMVGDVKQSIYRFRLAEPGLFLHKYKTFTTDGKGGGKRIDLAKNFRSRREVIDGTNFIFKQIMTETAGEIEYDDAAQLVLGALDYPEEEGVDSCIEVLLIDRSEEKAGATEEESAYNSGDTDEKDTDADALAGSEASMDASELEAARLEARLIAGKIKELVGAAGVPPYLVYDKASKTMRPVQYRDIVILLRSASQWAPVMAEELKWHGIPSYAELSDGYFAATEIEVMTSLLHVIDNPFQDIPLAAVLRSPLVQLNAEEMAQIRLALKDKTYYEAMLAYLEQNDETSSPFWKRLNEFHGQLQKWRTEARQGALSTLIWKIYRETGYYDFAGGLPGGKQRQANLRALYDRACQYEATSFRGLFRFLRFIEKMQAQGGDLGTARALGEQEDVVRIMTIHKSKGLEFPVVFVAGLSKQHNFQDLNGNFLLHKELGFGPKYVDLEQRVSFPTLAHTAMKRRMRLEQLAEEMRVLYVALTRAREKLFLVGTVKNLAASVEKWAQHASTPAWTLPDYELVKGRTYLDWIGPALLRHRHAESLYAWIGEAERAPAFVRNHESRWSVSCFSSSSLLITLEEEKQTQREMERAVAEGRPVPVAGPYQETVECQLSWSYAYKPATEHLSKMSVSELKRRRQAAIQAEELGGPLYLPDLFRSEAAERPQFLSEKKLNAAERGVAMHTVMQQLPLDRTLTAEEIREEVNRMVERELLTPMEAEAVDTAQLEQFFHSEAGHRVRDGIRIYREIPFNLSLPAREVYPDWAEHKKVVPQEETVLLQGVIDCLIELEDGWELLDYKTDSTTDLTEALLKARYKEQLASYARAVEEITGQPVLRKILYFFDGAKTLYL</sequence>
<dbReference type="InterPro" id="IPR011335">
    <property type="entry name" value="Restrct_endonuc-II-like"/>
</dbReference>
<keyword evidence="2 13" id="KW-0547">Nucleotide-binding</keyword>
<dbReference type="EMBL" id="BJXX01000149">
    <property type="protein sequence ID" value="GEN35756.1"/>
    <property type="molecule type" value="Genomic_DNA"/>
</dbReference>
<dbReference type="GO" id="GO:0005524">
    <property type="term" value="F:ATP binding"/>
    <property type="evidence" value="ECO:0007669"/>
    <property type="project" value="UniProtKB-UniRule"/>
</dbReference>
<dbReference type="SUPFAM" id="SSF52980">
    <property type="entry name" value="Restriction endonuclease-like"/>
    <property type="match status" value="1"/>
</dbReference>
<dbReference type="GO" id="GO:0005829">
    <property type="term" value="C:cytosol"/>
    <property type="evidence" value="ECO:0007669"/>
    <property type="project" value="TreeGrafter"/>
</dbReference>
<keyword evidence="5 13" id="KW-0347">Helicase</keyword>
<evidence type="ECO:0000256" key="1">
    <source>
        <dbReference type="ARBA" id="ARBA00022722"/>
    </source>
</evidence>
<dbReference type="SUPFAM" id="SSF52540">
    <property type="entry name" value="P-loop containing nucleoside triphosphate hydrolases"/>
    <property type="match status" value="1"/>
</dbReference>
<keyword evidence="6 13" id="KW-0269">Exonuclease</keyword>
<evidence type="ECO:0000256" key="9">
    <source>
        <dbReference type="ARBA" id="ARBA00023204"/>
    </source>
</evidence>
<evidence type="ECO:0000256" key="5">
    <source>
        <dbReference type="ARBA" id="ARBA00022806"/>
    </source>
</evidence>
<comment type="catalytic activity">
    <reaction evidence="11 13">
        <text>Couples ATP hydrolysis with the unwinding of duplex DNA by translocating in the 3'-5' direction.</text>
        <dbReference type="EC" id="5.6.2.4"/>
    </reaction>
</comment>
<evidence type="ECO:0000256" key="2">
    <source>
        <dbReference type="ARBA" id="ARBA00022741"/>
    </source>
</evidence>
<dbReference type="Pfam" id="PF00580">
    <property type="entry name" value="UvrD-helicase"/>
    <property type="match status" value="1"/>
</dbReference>
<evidence type="ECO:0000256" key="10">
    <source>
        <dbReference type="ARBA" id="ARBA00023235"/>
    </source>
</evidence>
<dbReference type="GO" id="GO:0000724">
    <property type="term" value="P:double-strand break repair via homologous recombination"/>
    <property type="evidence" value="ECO:0007669"/>
    <property type="project" value="UniProtKB-UniRule"/>
</dbReference>
<dbReference type="Gene3D" id="3.90.320.10">
    <property type="match status" value="1"/>
</dbReference>
<evidence type="ECO:0000256" key="8">
    <source>
        <dbReference type="ARBA" id="ARBA00023125"/>
    </source>
</evidence>
<feature type="domain" description="UvrD-like helicase ATP-binding" evidence="16">
    <location>
        <begin position="10"/>
        <end position="485"/>
    </location>
</feature>
<dbReference type="NCBIfam" id="TIGR02785">
    <property type="entry name" value="addA_Gpos"/>
    <property type="match status" value="1"/>
</dbReference>
<comment type="cofactor">
    <cofactor evidence="13">
        <name>Mg(2+)</name>
        <dbReference type="ChEBI" id="CHEBI:18420"/>
    </cofactor>
</comment>
<accession>A0A511VA20</accession>
<evidence type="ECO:0000256" key="14">
    <source>
        <dbReference type="PROSITE-ProRule" id="PRU00560"/>
    </source>
</evidence>
<dbReference type="PANTHER" id="PTHR11070:SF48">
    <property type="entry name" value="ATP-DEPENDENT HELICASE_NUCLEASE SUBUNIT A"/>
    <property type="match status" value="1"/>
</dbReference>
<dbReference type="FunFam" id="3.40.50.300:FF:001236">
    <property type="entry name" value="ATP-dependent helicase/nuclease subunit A"/>
    <property type="match status" value="1"/>
</dbReference>
<dbReference type="GO" id="GO:0003690">
    <property type="term" value="F:double-stranded DNA binding"/>
    <property type="evidence" value="ECO:0007669"/>
    <property type="project" value="UniProtKB-UniRule"/>
</dbReference>
<dbReference type="Pfam" id="PF12705">
    <property type="entry name" value="PDDEXK_1"/>
    <property type="match status" value="1"/>
</dbReference>
<comment type="caution">
    <text evidence="18">The sequence shown here is derived from an EMBL/GenBank/DDBJ whole genome shotgun (WGS) entry which is preliminary data.</text>
</comment>
<dbReference type="RefSeq" id="WP_146811272.1">
    <property type="nucleotide sequence ID" value="NZ_BJXX01000149.1"/>
</dbReference>
<evidence type="ECO:0000256" key="3">
    <source>
        <dbReference type="ARBA" id="ARBA00022763"/>
    </source>
</evidence>
<keyword evidence="3 13" id="KW-0227">DNA damage</keyword>
<dbReference type="PANTHER" id="PTHR11070">
    <property type="entry name" value="UVRD / RECB / PCRA DNA HELICASE FAMILY MEMBER"/>
    <property type="match status" value="1"/>
</dbReference>
<keyword evidence="8 13" id="KW-0238">DNA-binding</keyword>
<keyword evidence="10 13" id="KW-0413">Isomerase</keyword>
<comment type="catalytic activity">
    <reaction evidence="12 13">
        <text>ATP + H2O = ADP + phosphate + H(+)</text>
        <dbReference type="Rhea" id="RHEA:13065"/>
        <dbReference type="ChEBI" id="CHEBI:15377"/>
        <dbReference type="ChEBI" id="CHEBI:15378"/>
        <dbReference type="ChEBI" id="CHEBI:30616"/>
        <dbReference type="ChEBI" id="CHEBI:43474"/>
        <dbReference type="ChEBI" id="CHEBI:456216"/>
        <dbReference type="EC" id="5.6.2.4"/>
    </reaction>
</comment>
<protein>
    <recommendedName>
        <fullName evidence="13">ATP-dependent helicase/nuclease subunit A</fullName>
        <ecNumber evidence="13">3.1.-.-</ecNumber>
        <ecNumber evidence="13">5.6.2.4</ecNumber>
    </recommendedName>
    <alternativeName>
        <fullName evidence="13">ATP-dependent helicase/nuclease AddA</fullName>
    </alternativeName>
    <alternativeName>
        <fullName evidence="13">DNA 3'-5' helicase AddA</fullName>
    </alternativeName>
</protein>
<dbReference type="GO" id="GO:0016887">
    <property type="term" value="F:ATP hydrolysis activity"/>
    <property type="evidence" value="ECO:0007669"/>
    <property type="project" value="RHEA"/>
</dbReference>
<feature type="region of interest" description="Disordered" evidence="15">
    <location>
        <begin position="543"/>
        <end position="564"/>
    </location>
</feature>
<dbReference type="EC" id="5.6.2.4" evidence="13"/>
<dbReference type="InterPro" id="IPR038726">
    <property type="entry name" value="PDDEXK_AddAB-type"/>
</dbReference>
<dbReference type="InterPro" id="IPR014016">
    <property type="entry name" value="UvrD-like_ATP-bd"/>
</dbReference>
<comment type="similarity">
    <text evidence="13">Belongs to the helicase family. AddA subfamily.</text>
</comment>
<dbReference type="InterPro" id="IPR014017">
    <property type="entry name" value="DNA_helicase_UvrD-like_C"/>
</dbReference>
<keyword evidence="19" id="KW-1185">Reference proteome</keyword>
<dbReference type="InterPro" id="IPR014152">
    <property type="entry name" value="AddA"/>
</dbReference>
<feature type="domain" description="UvrD-like helicase C-terminal" evidence="17">
    <location>
        <begin position="541"/>
        <end position="839"/>
    </location>
</feature>
<evidence type="ECO:0000256" key="7">
    <source>
        <dbReference type="ARBA" id="ARBA00022840"/>
    </source>
</evidence>
<evidence type="ECO:0000259" key="16">
    <source>
        <dbReference type="PROSITE" id="PS51198"/>
    </source>
</evidence>
<dbReference type="CDD" id="cd17932">
    <property type="entry name" value="DEXQc_UvrD"/>
    <property type="match status" value="1"/>
</dbReference>
<dbReference type="EC" id="3.1.-.-" evidence="13"/>
<dbReference type="Gene3D" id="3.40.50.300">
    <property type="entry name" value="P-loop containing nucleotide triphosphate hydrolases"/>
    <property type="match status" value="4"/>
</dbReference>